<sequence>MSLYLNPQNLHIEKASDGTLRATIEGNRCGIHVEVLRAFPISSGEKDLVLRDGGGKELGILADLQGVESAQCNLLQASLANRYFLPKITKINSIFERFGSALWDVETDRGATQITTKALHEAIYEVTPTRFMLRDTEENRYEIPDLSALDEGSRQRFSGKV</sequence>
<feature type="domain" description="DUF1854" evidence="1">
    <location>
        <begin position="33"/>
        <end position="155"/>
    </location>
</feature>
<dbReference type="InParanoid" id="A0A2S8SSP3"/>
<proteinExistence type="predicted"/>
<organism evidence="2 3">
    <name type="scientific">Abditibacterium utsteinense</name>
    <dbReference type="NCBI Taxonomy" id="1960156"/>
    <lineage>
        <taxon>Bacteria</taxon>
        <taxon>Pseudomonadati</taxon>
        <taxon>Abditibacteriota</taxon>
        <taxon>Abditibacteriia</taxon>
        <taxon>Abditibacteriales</taxon>
        <taxon>Abditibacteriaceae</taxon>
        <taxon>Abditibacterium</taxon>
    </lineage>
</organism>
<reference evidence="2 3" key="1">
    <citation type="journal article" date="2018" name="Syst. Appl. Microbiol.">
        <title>Abditibacterium utsteinense sp. nov., the first cultivated member of candidate phylum FBP, isolated from ice-free Antarctic soil samples.</title>
        <authorList>
            <person name="Tahon G."/>
            <person name="Tytgat B."/>
            <person name="Lebbe L."/>
            <person name="Carlier A."/>
            <person name="Willems A."/>
        </authorList>
    </citation>
    <scope>NUCLEOTIDE SEQUENCE [LARGE SCALE GENOMIC DNA]</scope>
    <source>
        <strain evidence="2 3">LMG 29911</strain>
    </source>
</reference>
<evidence type="ECO:0000313" key="3">
    <source>
        <dbReference type="Proteomes" id="UP000237684"/>
    </source>
</evidence>
<dbReference type="Proteomes" id="UP000237684">
    <property type="component" value="Unassembled WGS sequence"/>
</dbReference>
<protein>
    <recommendedName>
        <fullName evidence="1">DUF1854 domain-containing protein</fullName>
    </recommendedName>
</protein>
<keyword evidence="3" id="KW-1185">Reference proteome</keyword>
<comment type="caution">
    <text evidence="2">The sequence shown here is derived from an EMBL/GenBank/DDBJ whole genome shotgun (WGS) entry which is preliminary data.</text>
</comment>
<dbReference type="RefSeq" id="WP_105483653.1">
    <property type="nucleotide sequence ID" value="NZ_NIGF01000008.1"/>
</dbReference>
<dbReference type="Pfam" id="PF08909">
    <property type="entry name" value="DUF1854"/>
    <property type="match status" value="1"/>
</dbReference>
<dbReference type="EMBL" id="NIGF01000008">
    <property type="protein sequence ID" value="PQV63807.1"/>
    <property type="molecule type" value="Genomic_DNA"/>
</dbReference>
<evidence type="ECO:0000313" key="2">
    <source>
        <dbReference type="EMBL" id="PQV63807.1"/>
    </source>
</evidence>
<name>A0A2S8SSP3_9BACT</name>
<accession>A0A2S8SSP3</accession>
<dbReference type="AlphaFoldDB" id="A0A2S8SSP3"/>
<dbReference type="InterPro" id="IPR015005">
    <property type="entry name" value="DUF1854"/>
</dbReference>
<gene>
    <name evidence="2" type="ORF">B1R32_10811</name>
</gene>
<dbReference type="OrthoDB" id="2852740at2"/>
<evidence type="ECO:0000259" key="1">
    <source>
        <dbReference type="Pfam" id="PF08909"/>
    </source>
</evidence>